<comment type="subcellular location">
    <subcellularLocation>
        <location evidence="9">Cytoplasm</location>
    </subcellularLocation>
</comment>
<evidence type="ECO:0000256" key="8">
    <source>
        <dbReference type="ARBA" id="ARBA00023204"/>
    </source>
</evidence>
<dbReference type="Pfam" id="PF03167">
    <property type="entry name" value="UDG"/>
    <property type="match status" value="1"/>
</dbReference>
<comment type="function">
    <text evidence="2 9 11">Excises uracil residues from the DNA which can arise as a result of misincorporation of dUMP residues by DNA polymerase or due to deamination of cytosine.</text>
</comment>
<evidence type="ECO:0000256" key="4">
    <source>
        <dbReference type="ARBA" id="ARBA00012030"/>
    </source>
</evidence>
<keyword evidence="6 9" id="KW-0227">DNA damage</keyword>
<accession>A0A4P6X8X2</accession>
<keyword evidence="14" id="KW-1185">Reference proteome</keyword>
<dbReference type="NCBIfam" id="NF003588">
    <property type="entry name" value="PRK05254.1-1"/>
    <property type="match status" value="1"/>
</dbReference>
<dbReference type="InterPro" id="IPR018085">
    <property type="entry name" value="Ura-DNA_Glyclase_AS"/>
</dbReference>
<keyword evidence="9" id="KW-0963">Cytoplasm</keyword>
<dbReference type="NCBIfam" id="TIGR00628">
    <property type="entry name" value="ung"/>
    <property type="match status" value="1"/>
</dbReference>
<dbReference type="Proteomes" id="UP000293912">
    <property type="component" value="Chromosome"/>
</dbReference>
<feature type="domain" description="Uracil-DNA glycosylase-like" evidence="12">
    <location>
        <begin position="78"/>
        <end position="241"/>
    </location>
</feature>
<dbReference type="EMBL" id="CP037867">
    <property type="protein sequence ID" value="QBM30291.1"/>
    <property type="molecule type" value="Genomic_DNA"/>
</dbReference>
<dbReference type="PANTHER" id="PTHR11264">
    <property type="entry name" value="URACIL-DNA GLYCOSYLASE"/>
    <property type="match status" value="1"/>
</dbReference>
<evidence type="ECO:0000256" key="3">
    <source>
        <dbReference type="ARBA" id="ARBA00008184"/>
    </source>
</evidence>
<dbReference type="RefSeq" id="WP_133157799.1">
    <property type="nucleotide sequence ID" value="NZ_CP037867.1"/>
</dbReference>
<evidence type="ECO:0000256" key="7">
    <source>
        <dbReference type="ARBA" id="ARBA00022801"/>
    </source>
</evidence>
<gene>
    <name evidence="9 13" type="primary">ung</name>
    <name evidence="13" type="ORF">HPF_21580</name>
</gene>
<dbReference type="NCBIfam" id="NF003591">
    <property type="entry name" value="PRK05254.1-4"/>
    <property type="match status" value="1"/>
</dbReference>
<dbReference type="InterPro" id="IPR036895">
    <property type="entry name" value="Uracil-DNA_glycosylase-like_sf"/>
</dbReference>
<keyword evidence="7 9" id="KW-0378">Hydrolase</keyword>
<evidence type="ECO:0000256" key="10">
    <source>
        <dbReference type="PROSITE-ProRule" id="PRU10072"/>
    </source>
</evidence>
<reference evidence="13 14" key="1">
    <citation type="submission" date="2019-03" db="EMBL/GenBank/DDBJ databases">
        <authorList>
            <person name="Sebastian G."/>
            <person name="Baumann P."/>
            <person name="Ruckert C."/>
            <person name="Kalinowski J."/>
            <person name="Nebel B."/>
            <person name="Takors R."/>
            <person name="Blombach B."/>
        </authorList>
    </citation>
    <scope>NUCLEOTIDE SEQUENCE [LARGE SCALE GENOMIC DNA]</scope>
    <source>
        <strain evidence="13 14">DSM 1084</strain>
    </source>
</reference>
<dbReference type="GO" id="GO:0097510">
    <property type="term" value="P:base-excision repair, AP site formation via deaminated base removal"/>
    <property type="evidence" value="ECO:0007669"/>
    <property type="project" value="TreeGrafter"/>
</dbReference>
<organism evidence="13 14">
    <name type="scientific">Hydrogenophaga pseudoflava</name>
    <name type="common">Pseudomonas carboxydoflava</name>
    <dbReference type="NCBI Taxonomy" id="47421"/>
    <lineage>
        <taxon>Bacteria</taxon>
        <taxon>Pseudomonadati</taxon>
        <taxon>Pseudomonadota</taxon>
        <taxon>Betaproteobacteria</taxon>
        <taxon>Burkholderiales</taxon>
        <taxon>Comamonadaceae</taxon>
        <taxon>Hydrogenophaga</taxon>
    </lineage>
</organism>
<dbReference type="PANTHER" id="PTHR11264:SF0">
    <property type="entry name" value="URACIL-DNA GLYCOSYLASE"/>
    <property type="match status" value="1"/>
</dbReference>
<evidence type="ECO:0000256" key="6">
    <source>
        <dbReference type="ARBA" id="ARBA00022763"/>
    </source>
</evidence>
<dbReference type="CDD" id="cd10027">
    <property type="entry name" value="UDG-F1-like"/>
    <property type="match status" value="1"/>
</dbReference>
<dbReference type="SMART" id="SM00987">
    <property type="entry name" value="UreE_C"/>
    <property type="match status" value="1"/>
</dbReference>
<evidence type="ECO:0000256" key="2">
    <source>
        <dbReference type="ARBA" id="ARBA00002631"/>
    </source>
</evidence>
<dbReference type="InterPro" id="IPR005122">
    <property type="entry name" value="Uracil-DNA_glycosylase-like"/>
</dbReference>
<proteinExistence type="inferred from homology"/>
<dbReference type="HAMAP" id="MF_00148">
    <property type="entry name" value="UDG"/>
    <property type="match status" value="1"/>
</dbReference>
<feature type="active site" description="Proton acceptor" evidence="9 10">
    <location>
        <position position="93"/>
    </location>
</feature>
<dbReference type="GO" id="GO:0004844">
    <property type="term" value="F:uracil DNA N-glycosylase activity"/>
    <property type="evidence" value="ECO:0007669"/>
    <property type="project" value="UniProtKB-UniRule"/>
</dbReference>
<sequence length="265" mass="28731">MRQESFEWDGVAPTRPSTDPVPWLREIDPARWPVAETWRLVLDRFWSDKAGQGLLAFLRERLRVGAVIYPPEPLRALSWGGAADVRVVIVGQDPYHGPGQAEGLAFSVASGVRKPPSLRNIFKELCRDLGLPEPEDGSLAPWARQGVLLLNTCLTVEDGQAGSHAGQGWEVLTDAVIEACSASAVPKVFLLWGAHAQKKADLIDVSRHKVLCANHPSPLSASRGPVPFLGCGHFGAANRWLAEQGVAPIDWSLMALSDTVKKTVA</sequence>
<evidence type="ECO:0000256" key="11">
    <source>
        <dbReference type="RuleBase" id="RU003780"/>
    </source>
</evidence>
<dbReference type="InterPro" id="IPR002043">
    <property type="entry name" value="UDG_fam1"/>
</dbReference>
<dbReference type="SMART" id="SM00986">
    <property type="entry name" value="UDG"/>
    <property type="match status" value="1"/>
</dbReference>
<dbReference type="SUPFAM" id="SSF52141">
    <property type="entry name" value="Uracil-DNA glycosylase-like"/>
    <property type="match status" value="1"/>
</dbReference>
<evidence type="ECO:0000256" key="9">
    <source>
        <dbReference type="HAMAP-Rule" id="MF_00148"/>
    </source>
</evidence>
<dbReference type="NCBIfam" id="NF003592">
    <property type="entry name" value="PRK05254.1-5"/>
    <property type="match status" value="1"/>
</dbReference>
<dbReference type="NCBIfam" id="NF003589">
    <property type="entry name" value="PRK05254.1-2"/>
    <property type="match status" value="1"/>
</dbReference>
<dbReference type="PROSITE" id="PS00130">
    <property type="entry name" value="U_DNA_GLYCOSYLASE"/>
    <property type="match status" value="1"/>
</dbReference>
<evidence type="ECO:0000313" key="13">
    <source>
        <dbReference type="EMBL" id="QBM30291.1"/>
    </source>
</evidence>
<comment type="similarity">
    <text evidence="3 9 11">Belongs to the uracil-DNA glycosylase (UDG) superfamily. UNG family.</text>
</comment>
<comment type="catalytic activity">
    <reaction evidence="1 9 11">
        <text>Hydrolyzes single-stranded DNA or mismatched double-stranded DNA and polynucleotides, releasing free uracil.</text>
        <dbReference type="EC" id="3.2.2.27"/>
    </reaction>
</comment>
<evidence type="ECO:0000256" key="5">
    <source>
        <dbReference type="ARBA" id="ARBA00018429"/>
    </source>
</evidence>
<keyword evidence="8 9" id="KW-0234">DNA repair</keyword>
<keyword evidence="13" id="KW-0326">Glycosidase</keyword>
<dbReference type="KEGG" id="hpse:HPF_21580"/>
<name>A0A4P6X8X2_HYDPS</name>
<dbReference type="Gene3D" id="3.40.470.10">
    <property type="entry name" value="Uracil-DNA glycosylase-like domain"/>
    <property type="match status" value="1"/>
</dbReference>
<dbReference type="AlphaFoldDB" id="A0A4P6X8X2"/>
<protein>
    <recommendedName>
        <fullName evidence="5 9">Uracil-DNA glycosylase</fullName>
        <shortName evidence="9">UDG</shortName>
        <ecNumber evidence="4 9">3.2.2.27</ecNumber>
    </recommendedName>
</protein>
<evidence type="ECO:0000256" key="1">
    <source>
        <dbReference type="ARBA" id="ARBA00001400"/>
    </source>
</evidence>
<dbReference type="EC" id="3.2.2.27" evidence="4 9"/>
<evidence type="ECO:0000259" key="12">
    <source>
        <dbReference type="SMART" id="SM00986"/>
    </source>
</evidence>
<evidence type="ECO:0000313" key="14">
    <source>
        <dbReference type="Proteomes" id="UP000293912"/>
    </source>
</evidence>
<dbReference type="GO" id="GO:0005737">
    <property type="term" value="C:cytoplasm"/>
    <property type="evidence" value="ECO:0007669"/>
    <property type="project" value="UniProtKB-SubCell"/>
</dbReference>